<accession>A0A2P2N0H2</accession>
<name>A0A2P2N0H2_RHIMU</name>
<dbReference type="AlphaFoldDB" id="A0A2P2N0H2"/>
<protein>
    <submittedName>
        <fullName evidence="1">Uncharacterized protein</fullName>
    </submittedName>
</protein>
<organism evidence="1">
    <name type="scientific">Rhizophora mucronata</name>
    <name type="common">Asiatic mangrove</name>
    <dbReference type="NCBI Taxonomy" id="61149"/>
    <lineage>
        <taxon>Eukaryota</taxon>
        <taxon>Viridiplantae</taxon>
        <taxon>Streptophyta</taxon>
        <taxon>Embryophyta</taxon>
        <taxon>Tracheophyta</taxon>
        <taxon>Spermatophyta</taxon>
        <taxon>Magnoliopsida</taxon>
        <taxon>eudicotyledons</taxon>
        <taxon>Gunneridae</taxon>
        <taxon>Pentapetalae</taxon>
        <taxon>rosids</taxon>
        <taxon>fabids</taxon>
        <taxon>Malpighiales</taxon>
        <taxon>Rhizophoraceae</taxon>
        <taxon>Rhizophora</taxon>
    </lineage>
</organism>
<proteinExistence type="predicted"/>
<dbReference type="EMBL" id="GGEC01055493">
    <property type="protein sequence ID" value="MBX35977.1"/>
    <property type="molecule type" value="Transcribed_RNA"/>
</dbReference>
<reference evidence="1" key="1">
    <citation type="submission" date="2018-02" db="EMBL/GenBank/DDBJ databases">
        <title>Rhizophora mucronata_Transcriptome.</title>
        <authorList>
            <person name="Meera S.P."/>
            <person name="Sreeshan A."/>
            <person name="Augustine A."/>
        </authorList>
    </citation>
    <scope>NUCLEOTIDE SEQUENCE</scope>
    <source>
        <tissue evidence="1">Leaf</tissue>
    </source>
</reference>
<evidence type="ECO:0000313" key="1">
    <source>
        <dbReference type="EMBL" id="MBX35977.1"/>
    </source>
</evidence>
<sequence length="46" mass="5587">MLEENNLLKHLMLSNWSQNMLTGYTYIKTKNHKLHKLHLHPFSQRP</sequence>